<name>A0AAD9JF36_9ANNE</name>
<keyword evidence="3" id="KW-0963">Cytoplasm</keyword>
<dbReference type="GO" id="GO:0007015">
    <property type="term" value="P:actin filament organization"/>
    <property type="evidence" value="ECO:0007669"/>
    <property type="project" value="TreeGrafter"/>
</dbReference>
<feature type="compositionally biased region" description="Polar residues" evidence="6">
    <location>
        <begin position="146"/>
        <end position="158"/>
    </location>
</feature>
<dbReference type="GO" id="GO:0043296">
    <property type="term" value="C:apical junction complex"/>
    <property type="evidence" value="ECO:0007669"/>
    <property type="project" value="TreeGrafter"/>
</dbReference>
<dbReference type="InterPro" id="IPR027685">
    <property type="entry name" value="Shroom_fam"/>
</dbReference>
<dbReference type="PROSITE" id="PS51307">
    <property type="entry name" value="ASD2"/>
    <property type="match status" value="1"/>
</dbReference>
<dbReference type="Proteomes" id="UP001208570">
    <property type="component" value="Unassembled WGS sequence"/>
</dbReference>
<feature type="region of interest" description="Disordered" evidence="6">
    <location>
        <begin position="1"/>
        <end position="52"/>
    </location>
</feature>
<evidence type="ECO:0000256" key="4">
    <source>
        <dbReference type="ARBA" id="ARBA00023212"/>
    </source>
</evidence>
<feature type="compositionally biased region" description="Polar residues" evidence="6">
    <location>
        <begin position="168"/>
        <end position="177"/>
    </location>
</feature>
<feature type="domain" description="ASD2" evidence="7">
    <location>
        <begin position="350"/>
        <end position="632"/>
    </location>
</feature>
<evidence type="ECO:0000259" key="7">
    <source>
        <dbReference type="PROSITE" id="PS51307"/>
    </source>
</evidence>
<dbReference type="PANTHER" id="PTHR15012">
    <property type="entry name" value="APICAL PROTEIN/SHROOM-RELATED"/>
    <property type="match status" value="1"/>
</dbReference>
<reference evidence="8" key="1">
    <citation type="journal article" date="2023" name="Mol. Biol. Evol.">
        <title>Third-Generation Sequencing Reveals the Adaptive Role of the Epigenome in Three Deep-Sea Polychaetes.</title>
        <authorList>
            <person name="Perez M."/>
            <person name="Aroh O."/>
            <person name="Sun Y."/>
            <person name="Lan Y."/>
            <person name="Juniper S.K."/>
            <person name="Young C.R."/>
            <person name="Angers B."/>
            <person name="Qian P.Y."/>
        </authorList>
    </citation>
    <scope>NUCLEOTIDE SEQUENCE</scope>
    <source>
        <strain evidence="8">P08H-3</strain>
    </source>
</reference>
<evidence type="ECO:0000256" key="3">
    <source>
        <dbReference type="ARBA" id="ARBA00022490"/>
    </source>
</evidence>
<dbReference type="EMBL" id="JAODUP010000344">
    <property type="protein sequence ID" value="KAK2151962.1"/>
    <property type="molecule type" value="Genomic_DNA"/>
</dbReference>
<comment type="similarity">
    <text evidence="2">Belongs to the shroom family.</text>
</comment>
<dbReference type="GO" id="GO:0005912">
    <property type="term" value="C:adherens junction"/>
    <property type="evidence" value="ECO:0007669"/>
    <property type="project" value="TreeGrafter"/>
</dbReference>
<evidence type="ECO:0000313" key="8">
    <source>
        <dbReference type="EMBL" id="KAK2151962.1"/>
    </source>
</evidence>
<keyword evidence="4" id="KW-0206">Cytoskeleton</keyword>
<dbReference type="GO" id="GO:0016324">
    <property type="term" value="C:apical plasma membrane"/>
    <property type="evidence" value="ECO:0007669"/>
    <property type="project" value="TreeGrafter"/>
</dbReference>
<dbReference type="Pfam" id="PF08687">
    <property type="entry name" value="ASD2"/>
    <property type="match status" value="1"/>
</dbReference>
<dbReference type="InterPro" id="IPR014799">
    <property type="entry name" value="ASD2_dom"/>
</dbReference>
<organism evidence="8 9">
    <name type="scientific">Paralvinella palmiformis</name>
    <dbReference type="NCBI Taxonomy" id="53620"/>
    <lineage>
        <taxon>Eukaryota</taxon>
        <taxon>Metazoa</taxon>
        <taxon>Spiralia</taxon>
        <taxon>Lophotrochozoa</taxon>
        <taxon>Annelida</taxon>
        <taxon>Polychaeta</taxon>
        <taxon>Sedentaria</taxon>
        <taxon>Canalipalpata</taxon>
        <taxon>Terebellida</taxon>
        <taxon>Terebelliformia</taxon>
        <taxon>Alvinellidae</taxon>
        <taxon>Paralvinella</taxon>
    </lineage>
</organism>
<dbReference type="GO" id="GO:0030864">
    <property type="term" value="C:cortical actin cytoskeleton"/>
    <property type="evidence" value="ECO:0007669"/>
    <property type="project" value="TreeGrafter"/>
</dbReference>
<protein>
    <recommendedName>
        <fullName evidence="7">ASD2 domain-containing protein</fullName>
    </recommendedName>
</protein>
<dbReference type="GO" id="GO:0051015">
    <property type="term" value="F:actin filament binding"/>
    <property type="evidence" value="ECO:0007669"/>
    <property type="project" value="InterPro"/>
</dbReference>
<proteinExistence type="inferred from homology"/>
<evidence type="ECO:0000313" key="9">
    <source>
        <dbReference type="Proteomes" id="UP001208570"/>
    </source>
</evidence>
<accession>A0AAD9JF36</accession>
<keyword evidence="5" id="KW-0175">Coiled coil</keyword>
<comment type="caution">
    <text evidence="8">The sequence shown here is derived from an EMBL/GenBank/DDBJ whole genome shotgun (WGS) entry which is preliminary data.</text>
</comment>
<gene>
    <name evidence="8" type="ORF">LSH36_344g02030</name>
</gene>
<feature type="compositionally biased region" description="Polar residues" evidence="6">
    <location>
        <begin position="209"/>
        <end position="229"/>
    </location>
</feature>
<sequence>MYKRGTTRQGFGGNYRRSGESSPKPLSPEITSVKPFNEGLSPSREANVMDTSNFETSLNTTTKMTDGGTSTQCLGKLYVKQPVGKRTFYPALTKTKSESLSVISVGSNSHSHTSLGAASTASTDDQGESPSVRTCIATFENWSPRSQRRFGQSSVTKTKVSELRDSLLQKSNENLTDSDQRTRRGSDQERCSPSSLGRSNESLDERFSPIQSVESVSNRKQNTLHQVSSTHHELDTGSSYGDHFISEDHQENSTSSQQDEIILPPLPTAKPTSPTLESGYNSHNTPDNRSIISELSLSSAGSGSLSVTSRNSSTVSKDSLEFPVVPQSVTVVHVRQKSVEEIECEQQVAQLVRQLPESEKQRISEVILPLPEHKTATDFMSGLFDTHINDRERPNVKDLHSNQSSIDINNKKNETSRDVYMPTSSMCWSSVGLTQQHQQYTGDNGITSEDKDNLMVQKAELIKPIEKKLQILQAEKTKLEQEVEENNNMGQEITKLVEVKAPSSPDYRKFKIYLDELDTVLKLLLKVSGQLARAENAVMNLPEGSDNSDMVALRAKRDDLSQKHEDAKQLKEGIDMRSQQVTSCLKQCLTTEQYMEYEYFIKMKSRLKLEQQEINDKIRLSEEQLAALKKML</sequence>
<evidence type="ECO:0000256" key="2">
    <source>
        <dbReference type="ARBA" id="ARBA00006469"/>
    </source>
</evidence>
<comment type="subcellular location">
    <subcellularLocation>
        <location evidence="1">Cytoplasm</location>
        <location evidence="1">Cytoskeleton</location>
    </subcellularLocation>
</comment>
<evidence type="ECO:0000256" key="1">
    <source>
        <dbReference type="ARBA" id="ARBA00004245"/>
    </source>
</evidence>
<dbReference type="PANTHER" id="PTHR15012:SF32">
    <property type="entry name" value="PROTEIN SHROOM"/>
    <property type="match status" value="1"/>
</dbReference>
<feature type="compositionally biased region" description="Basic and acidic residues" evidence="6">
    <location>
        <begin position="178"/>
        <end position="190"/>
    </location>
</feature>
<feature type="region of interest" description="Disordered" evidence="6">
    <location>
        <begin position="106"/>
        <end position="130"/>
    </location>
</feature>
<feature type="region of interest" description="Disordered" evidence="6">
    <location>
        <begin position="146"/>
        <end position="289"/>
    </location>
</feature>
<evidence type="ECO:0000256" key="5">
    <source>
        <dbReference type="SAM" id="Coils"/>
    </source>
</evidence>
<feature type="coiled-coil region" evidence="5">
    <location>
        <begin position="604"/>
        <end position="631"/>
    </location>
</feature>
<dbReference type="Gene3D" id="6.10.250.3120">
    <property type="match status" value="1"/>
</dbReference>
<keyword evidence="9" id="KW-1185">Reference proteome</keyword>
<feature type="compositionally biased region" description="Polar residues" evidence="6">
    <location>
        <begin position="191"/>
        <end position="200"/>
    </location>
</feature>
<feature type="compositionally biased region" description="Polar residues" evidence="6">
    <location>
        <begin position="270"/>
        <end position="288"/>
    </location>
</feature>
<evidence type="ECO:0000256" key="6">
    <source>
        <dbReference type="SAM" id="MobiDB-lite"/>
    </source>
</evidence>
<feature type="coiled-coil region" evidence="5">
    <location>
        <begin position="462"/>
        <end position="492"/>
    </location>
</feature>
<dbReference type="AlphaFoldDB" id="A0AAD9JF36"/>